<sequence>MADAAKDAPEGTTKKKKRKTRARAEEEVGEAEGKGPDDPVPGESRAKVKKHKKNKKGGSEYPNPEKDESLSEQGRKALSYVISYDASREDPSSGIWKFNKARQNWIMRNICDANAVPDSYFQYALKYVQSIQGGARKSLVNHCQTILAPPPAPTDGAKDTTVESAAAAPTDNDQPKPETVQQPIDVQDEMTQKAKAERARVVAGSLKL</sequence>
<protein>
    <recommendedName>
        <fullName evidence="2">WKF domain-containing protein</fullName>
    </recommendedName>
</protein>
<organism evidence="3 4">
    <name type="scientific">Botryobasidium botryosum (strain FD-172 SS1)</name>
    <dbReference type="NCBI Taxonomy" id="930990"/>
    <lineage>
        <taxon>Eukaryota</taxon>
        <taxon>Fungi</taxon>
        <taxon>Dikarya</taxon>
        <taxon>Basidiomycota</taxon>
        <taxon>Agaricomycotina</taxon>
        <taxon>Agaricomycetes</taxon>
        <taxon>Cantharellales</taxon>
        <taxon>Botryobasidiaceae</taxon>
        <taxon>Botryobasidium</taxon>
    </lineage>
</organism>
<gene>
    <name evidence="3" type="ORF">BOTBODRAFT_53355</name>
</gene>
<dbReference type="OrthoDB" id="10261563at2759"/>
<evidence type="ECO:0000313" key="4">
    <source>
        <dbReference type="Proteomes" id="UP000027195"/>
    </source>
</evidence>
<evidence type="ECO:0000256" key="1">
    <source>
        <dbReference type="SAM" id="MobiDB-lite"/>
    </source>
</evidence>
<evidence type="ECO:0000259" key="2">
    <source>
        <dbReference type="Pfam" id="PF10180"/>
    </source>
</evidence>
<feature type="compositionally biased region" description="Basic and acidic residues" evidence="1">
    <location>
        <begin position="63"/>
        <end position="73"/>
    </location>
</feature>
<feature type="compositionally biased region" description="Basic and acidic residues" evidence="1">
    <location>
        <begin position="1"/>
        <end position="13"/>
    </location>
</feature>
<dbReference type="PANTHER" id="PTHR22306:SF2">
    <property type="entry name" value="CHROMOSOME 7 OPEN READING FRAME 50"/>
    <property type="match status" value="1"/>
</dbReference>
<dbReference type="STRING" id="930990.A0A067N082"/>
<accession>A0A067N082</accession>
<dbReference type="Proteomes" id="UP000027195">
    <property type="component" value="Unassembled WGS sequence"/>
</dbReference>
<dbReference type="EMBL" id="KL198024">
    <property type="protein sequence ID" value="KDQ17201.1"/>
    <property type="molecule type" value="Genomic_DNA"/>
</dbReference>
<name>A0A067N082_BOTB1</name>
<dbReference type="PANTHER" id="PTHR22306">
    <property type="entry name" value="CHROMOSOME 7 OPEN READING FRAME 50"/>
    <property type="match status" value="1"/>
</dbReference>
<dbReference type="HOGENOM" id="CLU_1320695_0_0_1"/>
<proteinExistence type="predicted"/>
<keyword evidence="4" id="KW-1185">Reference proteome</keyword>
<feature type="region of interest" description="Disordered" evidence="1">
    <location>
        <begin position="148"/>
        <end position="197"/>
    </location>
</feature>
<dbReference type="InParanoid" id="A0A067N082"/>
<dbReference type="Pfam" id="PF10180">
    <property type="entry name" value="WKF"/>
    <property type="match status" value="1"/>
</dbReference>
<feature type="region of interest" description="Disordered" evidence="1">
    <location>
        <begin position="1"/>
        <end position="73"/>
    </location>
</feature>
<dbReference type="AlphaFoldDB" id="A0A067N082"/>
<feature type="domain" description="WKF" evidence="2">
    <location>
        <begin position="79"/>
        <end position="146"/>
    </location>
</feature>
<feature type="compositionally biased region" description="Basic and acidic residues" evidence="1">
    <location>
        <begin position="22"/>
        <end position="37"/>
    </location>
</feature>
<dbReference type="InterPro" id="IPR019327">
    <property type="entry name" value="WKF"/>
</dbReference>
<reference evidence="4" key="1">
    <citation type="journal article" date="2014" name="Proc. Natl. Acad. Sci. U.S.A.">
        <title>Extensive sampling of basidiomycete genomes demonstrates inadequacy of the white-rot/brown-rot paradigm for wood decay fungi.</title>
        <authorList>
            <person name="Riley R."/>
            <person name="Salamov A.A."/>
            <person name="Brown D.W."/>
            <person name="Nagy L.G."/>
            <person name="Floudas D."/>
            <person name="Held B.W."/>
            <person name="Levasseur A."/>
            <person name="Lombard V."/>
            <person name="Morin E."/>
            <person name="Otillar R."/>
            <person name="Lindquist E.A."/>
            <person name="Sun H."/>
            <person name="LaButti K.M."/>
            <person name="Schmutz J."/>
            <person name="Jabbour D."/>
            <person name="Luo H."/>
            <person name="Baker S.E."/>
            <person name="Pisabarro A.G."/>
            <person name="Walton J.D."/>
            <person name="Blanchette R.A."/>
            <person name="Henrissat B."/>
            <person name="Martin F."/>
            <person name="Cullen D."/>
            <person name="Hibbett D.S."/>
            <person name="Grigoriev I.V."/>
        </authorList>
    </citation>
    <scope>NUCLEOTIDE SEQUENCE [LARGE SCALE GENOMIC DNA]</scope>
    <source>
        <strain evidence="4">FD-172 SS1</strain>
    </source>
</reference>
<feature type="compositionally biased region" description="Basic residues" evidence="1">
    <location>
        <begin position="47"/>
        <end position="56"/>
    </location>
</feature>
<evidence type="ECO:0000313" key="3">
    <source>
        <dbReference type="EMBL" id="KDQ17201.1"/>
    </source>
</evidence>